<proteinExistence type="predicted"/>
<evidence type="ECO:0000256" key="1">
    <source>
        <dbReference type="SAM" id="Phobius"/>
    </source>
</evidence>
<organism evidence="2">
    <name type="scientific">freshwater metagenome</name>
    <dbReference type="NCBI Taxonomy" id="449393"/>
    <lineage>
        <taxon>unclassified sequences</taxon>
        <taxon>metagenomes</taxon>
        <taxon>ecological metagenomes</taxon>
    </lineage>
</organism>
<feature type="transmembrane region" description="Helical" evidence="1">
    <location>
        <begin position="91"/>
        <end position="112"/>
    </location>
</feature>
<feature type="transmembrane region" description="Helical" evidence="1">
    <location>
        <begin position="26"/>
        <end position="46"/>
    </location>
</feature>
<keyword evidence="1" id="KW-0812">Transmembrane</keyword>
<gene>
    <name evidence="2" type="ORF">UFOPK3376_02914</name>
</gene>
<sequence length="227" mass="23874">MVTPSTAIVRRPYAPRSAATDWTNRLTRCLSGLGLFGAGIALILHAQLGAAPWDMFHQGISHKTGIRVGLVIEAVGLLILLLWVPLRQRPGVGTILNAIEIGLVVDLVGPLLPDTDRLIARVGYLVIGIAIVAVGSGLYIGAGLGPGPRDGLMLGLIARGKSVRLARTIIELVVGICGVLLGVRPGIGTLMFMFGIGPLVQLTLPRLALPPFAESRRYLAPRVLPAA</sequence>
<feature type="transmembrane region" description="Helical" evidence="1">
    <location>
        <begin position="165"/>
        <end position="183"/>
    </location>
</feature>
<accession>A0A6J7F9A6</accession>
<evidence type="ECO:0000313" key="2">
    <source>
        <dbReference type="EMBL" id="CAB4892017.1"/>
    </source>
</evidence>
<dbReference type="AlphaFoldDB" id="A0A6J7F9A6"/>
<name>A0A6J7F9A6_9ZZZZ</name>
<dbReference type="EMBL" id="CAFBLP010000115">
    <property type="protein sequence ID" value="CAB4892017.1"/>
    <property type="molecule type" value="Genomic_DNA"/>
</dbReference>
<dbReference type="InterPro" id="IPR038750">
    <property type="entry name" value="YczE/YyaS-like"/>
</dbReference>
<reference evidence="2" key="1">
    <citation type="submission" date="2020-05" db="EMBL/GenBank/DDBJ databases">
        <authorList>
            <person name="Chiriac C."/>
            <person name="Salcher M."/>
            <person name="Ghai R."/>
            <person name="Kavagutti S V."/>
        </authorList>
    </citation>
    <scope>NUCLEOTIDE SEQUENCE</scope>
</reference>
<dbReference type="Pfam" id="PF19700">
    <property type="entry name" value="DUF6198"/>
    <property type="match status" value="1"/>
</dbReference>
<dbReference type="PANTHER" id="PTHR40078:SF1">
    <property type="entry name" value="INTEGRAL MEMBRANE PROTEIN"/>
    <property type="match status" value="1"/>
</dbReference>
<keyword evidence="1" id="KW-1133">Transmembrane helix</keyword>
<keyword evidence="1" id="KW-0472">Membrane</keyword>
<dbReference type="PANTHER" id="PTHR40078">
    <property type="entry name" value="INTEGRAL MEMBRANE PROTEIN-RELATED"/>
    <property type="match status" value="1"/>
</dbReference>
<feature type="transmembrane region" description="Helical" evidence="1">
    <location>
        <begin position="66"/>
        <end position="84"/>
    </location>
</feature>
<protein>
    <submittedName>
        <fullName evidence="2">Unannotated protein</fullName>
    </submittedName>
</protein>
<feature type="transmembrane region" description="Helical" evidence="1">
    <location>
        <begin position="118"/>
        <end position="144"/>
    </location>
</feature>